<dbReference type="PROSITE" id="PS50110">
    <property type="entry name" value="RESPONSE_REGULATORY"/>
    <property type="match status" value="2"/>
</dbReference>
<dbReference type="SUPFAM" id="SSF47384">
    <property type="entry name" value="Homodimeric domain of signal transducing histidine kinase"/>
    <property type="match status" value="1"/>
</dbReference>
<dbReference type="SUPFAM" id="SSF47226">
    <property type="entry name" value="Histidine-containing phosphotransfer domain, HPT domain"/>
    <property type="match status" value="1"/>
</dbReference>
<comment type="caution">
    <text evidence="15">The sequence shown here is derived from an EMBL/GenBank/DDBJ whole genome shotgun (WGS) entry which is preliminary data.</text>
</comment>
<protein>
    <recommendedName>
        <fullName evidence="2">histidine kinase</fullName>
        <ecNumber evidence="2">2.7.13.3</ecNumber>
    </recommendedName>
</protein>
<keyword evidence="7" id="KW-0067">ATP-binding</keyword>
<dbReference type="FunFam" id="1.10.287.130:FF:000002">
    <property type="entry name" value="Two-component osmosensing histidine kinase"/>
    <property type="match status" value="1"/>
</dbReference>
<evidence type="ECO:0000256" key="9">
    <source>
        <dbReference type="PROSITE-ProRule" id="PRU00110"/>
    </source>
</evidence>
<dbReference type="GO" id="GO:0000155">
    <property type="term" value="F:phosphorelay sensor kinase activity"/>
    <property type="evidence" value="ECO:0007669"/>
    <property type="project" value="InterPro"/>
</dbReference>
<dbReference type="SMART" id="SM00387">
    <property type="entry name" value="HATPase_c"/>
    <property type="match status" value="1"/>
</dbReference>
<dbReference type="STRING" id="108003.B1C78_11575"/>
<keyword evidence="11" id="KW-1133">Transmembrane helix</keyword>
<dbReference type="Pfam" id="PF00072">
    <property type="entry name" value="Response_reg"/>
    <property type="match status" value="1"/>
</dbReference>
<dbReference type="Gene3D" id="3.40.50.2300">
    <property type="match status" value="2"/>
</dbReference>
<dbReference type="Pfam" id="PF01627">
    <property type="entry name" value="Hpt"/>
    <property type="match status" value="1"/>
</dbReference>
<gene>
    <name evidence="15" type="ORF">B1C78_11575</name>
</gene>
<dbReference type="PRINTS" id="PR00344">
    <property type="entry name" value="BCTRLSENSOR"/>
</dbReference>
<keyword evidence="6 15" id="KW-0418">Kinase</keyword>
<dbReference type="CDD" id="cd00082">
    <property type="entry name" value="HisKA"/>
    <property type="match status" value="1"/>
</dbReference>
<keyword evidence="3 10" id="KW-0597">Phosphoprotein</keyword>
<dbReference type="FunFam" id="3.30.565.10:FF:000078">
    <property type="entry name" value="Two-component sensor histidine kinase"/>
    <property type="match status" value="1"/>
</dbReference>
<dbReference type="InterPro" id="IPR001789">
    <property type="entry name" value="Sig_transdc_resp-reg_receiver"/>
</dbReference>
<dbReference type="CDD" id="cd16922">
    <property type="entry name" value="HATPase_EvgS-ArcB-TorS-like"/>
    <property type="match status" value="1"/>
</dbReference>
<keyword evidence="16" id="KW-1185">Reference proteome</keyword>
<dbReference type="InterPro" id="IPR036890">
    <property type="entry name" value="HATPase_C_sf"/>
</dbReference>
<keyword evidence="5" id="KW-0547">Nucleotide-binding</keyword>
<feature type="domain" description="Histidine kinase" evidence="12">
    <location>
        <begin position="216"/>
        <end position="437"/>
    </location>
</feature>
<dbReference type="Gene3D" id="3.30.565.10">
    <property type="entry name" value="Histidine kinase-like ATPase, C-terminal domain"/>
    <property type="match status" value="1"/>
</dbReference>
<dbReference type="GO" id="GO:0005886">
    <property type="term" value="C:plasma membrane"/>
    <property type="evidence" value="ECO:0007669"/>
    <property type="project" value="UniProtKB-SubCell"/>
</dbReference>
<dbReference type="Pfam" id="PF00512">
    <property type="entry name" value="HisKA"/>
    <property type="match status" value="1"/>
</dbReference>
<evidence type="ECO:0000256" key="6">
    <source>
        <dbReference type="ARBA" id="ARBA00022777"/>
    </source>
</evidence>
<evidence type="ECO:0000256" key="7">
    <source>
        <dbReference type="ARBA" id="ARBA00022840"/>
    </source>
</evidence>
<feature type="transmembrane region" description="Helical" evidence="11">
    <location>
        <begin position="72"/>
        <end position="94"/>
    </location>
</feature>
<evidence type="ECO:0000313" key="16">
    <source>
        <dbReference type="Proteomes" id="UP000189462"/>
    </source>
</evidence>
<evidence type="ECO:0000313" key="15">
    <source>
        <dbReference type="EMBL" id="OOG23379.1"/>
    </source>
</evidence>
<dbReference type="InterPro" id="IPR011006">
    <property type="entry name" value="CheY-like_superfamily"/>
</dbReference>
<feature type="modified residue" description="4-aspartylphosphate" evidence="10">
    <location>
        <position position="506"/>
    </location>
</feature>
<evidence type="ECO:0000256" key="8">
    <source>
        <dbReference type="ARBA" id="ARBA00023012"/>
    </source>
</evidence>
<dbReference type="PROSITE" id="PS50894">
    <property type="entry name" value="HPT"/>
    <property type="match status" value="1"/>
</dbReference>
<dbReference type="AlphaFoldDB" id="A0A1V3NE50"/>
<dbReference type="PROSITE" id="PS50109">
    <property type="entry name" value="HIS_KIN"/>
    <property type="match status" value="1"/>
</dbReference>
<reference evidence="15 16" key="1">
    <citation type="submission" date="2017-02" db="EMBL/GenBank/DDBJ databases">
        <title>Genomic diversity within the haloalkaliphilic genus Thioalkalivibrio.</title>
        <authorList>
            <person name="Ahn A.-C."/>
            <person name="Meier-Kolthoff J."/>
            <person name="Overmars L."/>
            <person name="Richter M."/>
            <person name="Woyke T."/>
            <person name="Sorokin D.Y."/>
            <person name="Muyzer G."/>
        </authorList>
    </citation>
    <scope>NUCLEOTIDE SEQUENCE [LARGE SCALE GENOMIC DNA]</scope>
    <source>
        <strain evidence="15 16">ALJD</strain>
    </source>
</reference>
<evidence type="ECO:0000259" key="14">
    <source>
        <dbReference type="PROSITE" id="PS50894"/>
    </source>
</evidence>
<dbReference type="PANTHER" id="PTHR45339">
    <property type="entry name" value="HYBRID SIGNAL TRANSDUCTION HISTIDINE KINASE J"/>
    <property type="match status" value="1"/>
</dbReference>
<evidence type="ECO:0000259" key="12">
    <source>
        <dbReference type="PROSITE" id="PS50109"/>
    </source>
</evidence>
<dbReference type="InterPro" id="IPR036097">
    <property type="entry name" value="HisK_dim/P_sf"/>
</dbReference>
<evidence type="ECO:0000256" key="4">
    <source>
        <dbReference type="ARBA" id="ARBA00022679"/>
    </source>
</evidence>
<feature type="transmembrane region" description="Helical" evidence="11">
    <location>
        <begin position="42"/>
        <end position="66"/>
    </location>
</feature>
<keyword evidence="11" id="KW-0472">Membrane</keyword>
<dbReference type="EC" id="2.7.13.3" evidence="2"/>
<evidence type="ECO:0000256" key="1">
    <source>
        <dbReference type="ARBA" id="ARBA00000085"/>
    </source>
</evidence>
<comment type="catalytic activity">
    <reaction evidence="1">
        <text>ATP + protein L-histidine = ADP + protein N-phospho-L-histidine.</text>
        <dbReference type="EC" id="2.7.13.3"/>
    </reaction>
</comment>
<sequence length="860" mass="93201">MGTPTNNDGHKGTATAWLDHVPGWSRLRERLSGRTDSEHQQAMVRLVIGLSVFIYFHTPWFAGVVAPPALDYARLGATLFLAFSLAILLAIFLWPEASRSRRILGMAGDMTGASLSLLLGGEAGAPILVVYLWVIVGNGFRYGPGYLYLATAMALVGFAGVFLLSPFWSSHPIFSLSMMLVLMLVPLYTGALLRTLHGAIARANEANQAKSRFLANMSHELRTPLNGVIGMSDLLMDTRLDAEQRELGRSIHTSARVLLGLIENILDISRIESGKLSSERVDFDLHRLVHGTIAMFEAQARGAGLRLTAHIDPDVPFALHGDALHLRQVLINLIGNALKFTERGEVEVTVRAVGGNSDDLRLHFAVRDTGIGIPEEAQARIFETFEQADASTTRRFGGSGLGTTISRQLVQLMGGRIWLESRVGEGTTFHFDLPFDRQARTSELDEGAADVGGGRVLVLAEADVRSQLCVHLQGWRLRPDAAASPGQALARLLEGGELHHDVVLLDRRTLGAEPADFLGILRREPALARLPAILLDHESMSSSRTVWLRAGYSAVLDLPPDKTHLFNAIHAAQSETEPTENVISLAERYRSRAGDARPLRVLVAEDNAVNRQVIAGILKRAGHEPFLVTGGDLALDAITERSDAFDLMILDLNMPDTSGLEVLKACRFMGEGACPPAIILSADATPEALEQCRAAGAAAYLTKPVDAARLLDTLAGLAGGRRSAGLTEPVPSTDHATREVNVLNTQVLDGLVRLGSGPLFLRDLLEGFVRDGEQQLHDLRTAVAEADYPRMRDALHALKGSAGELGGARLVMLCQEAESLKPYDMGTGMPAHRVNEIEQVFRDTCSGVDAYLRQCRDAVT</sequence>
<evidence type="ECO:0000256" key="11">
    <source>
        <dbReference type="SAM" id="Phobius"/>
    </source>
</evidence>
<dbReference type="OrthoDB" id="5563233at2"/>
<dbReference type="InterPro" id="IPR003661">
    <property type="entry name" value="HisK_dim/P_dom"/>
</dbReference>
<organism evidence="15 16">
    <name type="scientific">Thioalkalivibrio denitrificans</name>
    <dbReference type="NCBI Taxonomy" id="108003"/>
    <lineage>
        <taxon>Bacteria</taxon>
        <taxon>Pseudomonadati</taxon>
        <taxon>Pseudomonadota</taxon>
        <taxon>Gammaproteobacteria</taxon>
        <taxon>Chromatiales</taxon>
        <taxon>Ectothiorhodospiraceae</taxon>
        <taxon>Thioalkalivibrio</taxon>
    </lineage>
</organism>
<dbReference type="SMART" id="SM00388">
    <property type="entry name" value="HisKA"/>
    <property type="match status" value="1"/>
</dbReference>
<dbReference type="CDD" id="cd17546">
    <property type="entry name" value="REC_hyHK_CKI1_RcsC-like"/>
    <property type="match status" value="1"/>
</dbReference>
<evidence type="ECO:0000259" key="13">
    <source>
        <dbReference type="PROSITE" id="PS50110"/>
    </source>
</evidence>
<dbReference type="Gene3D" id="1.10.287.130">
    <property type="match status" value="1"/>
</dbReference>
<feature type="domain" description="Response regulatory" evidence="13">
    <location>
        <begin position="454"/>
        <end position="573"/>
    </location>
</feature>
<feature type="transmembrane region" description="Helical" evidence="11">
    <location>
        <begin position="173"/>
        <end position="193"/>
    </location>
</feature>
<dbReference type="EMBL" id="MVBK01000067">
    <property type="protein sequence ID" value="OOG23379.1"/>
    <property type="molecule type" value="Genomic_DNA"/>
</dbReference>
<dbReference type="InterPro" id="IPR003594">
    <property type="entry name" value="HATPase_dom"/>
</dbReference>
<dbReference type="InterPro" id="IPR004358">
    <property type="entry name" value="Sig_transdc_His_kin-like_C"/>
</dbReference>
<keyword evidence="11" id="KW-0812">Transmembrane</keyword>
<dbReference type="InterPro" id="IPR005467">
    <property type="entry name" value="His_kinase_dom"/>
</dbReference>
<feature type="modified residue" description="4-aspartylphosphate" evidence="10">
    <location>
        <position position="651"/>
    </location>
</feature>
<feature type="domain" description="HPt" evidence="14">
    <location>
        <begin position="757"/>
        <end position="851"/>
    </location>
</feature>
<dbReference type="PANTHER" id="PTHR45339:SF5">
    <property type="entry name" value="HISTIDINE KINASE"/>
    <property type="match status" value="1"/>
</dbReference>
<dbReference type="InterPro" id="IPR008207">
    <property type="entry name" value="Sig_transdc_His_kin_Hpt_dom"/>
</dbReference>
<dbReference type="InterPro" id="IPR036641">
    <property type="entry name" value="HPT_dom_sf"/>
</dbReference>
<feature type="transmembrane region" description="Helical" evidence="11">
    <location>
        <begin position="115"/>
        <end position="134"/>
    </location>
</feature>
<dbReference type="Gene3D" id="1.20.120.160">
    <property type="entry name" value="HPT domain"/>
    <property type="match status" value="1"/>
</dbReference>
<dbReference type="SUPFAM" id="SSF55874">
    <property type="entry name" value="ATPase domain of HSP90 chaperone/DNA topoisomerase II/histidine kinase"/>
    <property type="match status" value="1"/>
</dbReference>
<keyword evidence="8" id="KW-0902">Two-component regulatory system</keyword>
<dbReference type="Pfam" id="PF02518">
    <property type="entry name" value="HATPase_c"/>
    <property type="match status" value="1"/>
</dbReference>
<keyword evidence="4" id="KW-0808">Transferase</keyword>
<dbReference type="GO" id="GO:0005524">
    <property type="term" value="F:ATP binding"/>
    <property type="evidence" value="ECO:0007669"/>
    <property type="project" value="UniProtKB-KW"/>
</dbReference>
<accession>A0A1V3NE50</accession>
<dbReference type="SMART" id="SM00448">
    <property type="entry name" value="REC"/>
    <property type="match status" value="1"/>
</dbReference>
<dbReference type="RefSeq" id="WP_077279316.1">
    <property type="nucleotide sequence ID" value="NZ_MVBK01000067.1"/>
</dbReference>
<evidence type="ECO:0000256" key="2">
    <source>
        <dbReference type="ARBA" id="ARBA00012438"/>
    </source>
</evidence>
<feature type="domain" description="Response regulatory" evidence="13">
    <location>
        <begin position="600"/>
        <end position="718"/>
    </location>
</feature>
<dbReference type="SUPFAM" id="SSF52172">
    <property type="entry name" value="CheY-like"/>
    <property type="match status" value="2"/>
</dbReference>
<evidence type="ECO:0000256" key="5">
    <source>
        <dbReference type="ARBA" id="ARBA00022741"/>
    </source>
</evidence>
<dbReference type="Proteomes" id="UP000189462">
    <property type="component" value="Unassembled WGS sequence"/>
</dbReference>
<evidence type="ECO:0000256" key="10">
    <source>
        <dbReference type="PROSITE-ProRule" id="PRU00169"/>
    </source>
</evidence>
<feature type="transmembrane region" description="Helical" evidence="11">
    <location>
        <begin position="146"/>
        <end position="164"/>
    </location>
</feature>
<name>A0A1V3NE50_9GAMM</name>
<feature type="modified residue" description="Phosphohistidine" evidence="9">
    <location>
        <position position="796"/>
    </location>
</feature>
<proteinExistence type="predicted"/>
<evidence type="ECO:0000256" key="3">
    <source>
        <dbReference type="ARBA" id="ARBA00022553"/>
    </source>
</evidence>